<keyword evidence="2" id="KW-1185">Reference proteome</keyword>
<sequence>MLQADTTPGEFRYSAANNISFMYQVYCSYIMLFKNTTNQDNFMAAQHLQDGLNMLVRKYYQPVAGWFDVRGDDIDVVYYADKYNDPPFTTQTLDIDDQELGSHVYKSNEALLLPRFPSGLVSRENRDIPMFLVKATYLESNSAMTLGVTYHHSLMDGTAFWTFMNNWACLCKQLHDQVCPGSVPPIPNPPSFGFPNISHLHKPDLQFDHSEYALVKSSDFTRVFLSGKDIIKENFLVISVEQQHELRRMAREFGVSFNTILCAIFWKETSVLRYNARPSTAQDMSLFTCATNPRAQLGLPKNLCASPVINLAAPRPIGEIAAMELRDVALLVSQTVSKGSPEYIYSSTNYLLAQRRKEVSNEELGIAGDKLMLVYVCPAYAKCVISSSRNFPIYQSDFGFGSPEYVRPPYLPFDGCMRIWPTPQSAGGGAVNSEAPLEIYVSQPDYVDFTKSPLLTIMSQLMLRALRSHTRTAGTWSLRSNTYTAPRAPVRLAHLQSPVAKTTQARFFTQQPWLRQSVHAEAEQPGHVLDEDSTLFASTTKDLISMRDMREDTELVHYMQTGKTLAEQLSVMQACLLNGNVERAQRILIGLYRLYPETMKEAADVSVHNEIIGGLLAAKPRPLTTEALLWYDQMERHYHIKPNTNTFAILISGFVNGGMRNVAVVLMQEMLRCGHTFHDLLLSTYLSDTDIDHIKDVARGIISQGLESSDVAANLLNAVNDAEEKLESLSATADQVVGDTDLPGITPMDALDAKLNPAETVSEAEANTLVSTNVEGIEQLKGSLKSLYTNELEGYNLQLRLERDTYDSALARFREINKKRGDPLLMTNIGALKRLSAEWLPQLEALIEEEQARCQKATEVPGDRIREQYGRFLTMLDPPKTAIITILEVLRLCSVVPKSTKDNASKLSGLKTAMLVNALSTAVHNEIRFNRMKQRSNRHITGRNISVARLASSGKLFNMAVRRAQAHNLRENSNQDWLDTWDITTKTRIGSLLLSMLIETARIPETFTDPETGLRTQRMVPAFSHGYELSKGRKFGILTAHNSLRELFKSDSLVSVVNARHLPMLVPPRPWLTFNSGGYLSQDEPCMRIKDNAEQLRYLKKASNDDRLYTLLAGLDSLGLTKWSINRPVFDAVRKVWNSGKELGKIPARTFDAPEPVKPDDYETNDKARFKHRMEVQ</sequence>
<name>A0ACC1LFP9_9FUNG</name>
<accession>A0ACC1LFP9</accession>
<organism evidence="1 2">
    <name type="scientific">Coemansia furcata</name>
    <dbReference type="NCBI Taxonomy" id="417177"/>
    <lineage>
        <taxon>Eukaryota</taxon>
        <taxon>Fungi</taxon>
        <taxon>Fungi incertae sedis</taxon>
        <taxon>Zoopagomycota</taxon>
        <taxon>Kickxellomycotina</taxon>
        <taxon>Kickxellomycetes</taxon>
        <taxon>Kickxellales</taxon>
        <taxon>Kickxellaceae</taxon>
        <taxon>Coemansia</taxon>
    </lineage>
</organism>
<protein>
    <submittedName>
        <fullName evidence="1">DNA-directed RNA polymerase</fullName>
        <ecNumber evidence="1">2.7.7.6</ecNumber>
    </submittedName>
</protein>
<keyword evidence="1" id="KW-0804">Transcription</keyword>
<keyword evidence="1" id="KW-0808">Transferase</keyword>
<evidence type="ECO:0000313" key="1">
    <source>
        <dbReference type="EMBL" id="KAJ2807318.1"/>
    </source>
</evidence>
<dbReference type="EC" id="2.7.7.6" evidence="1"/>
<proteinExistence type="predicted"/>
<dbReference type="Proteomes" id="UP001140096">
    <property type="component" value="Unassembled WGS sequence"/>
</dbReference>
<dbReference type="EMBL" id="JANBUP010001220">
    <property type="protein sequence ID" value="KAJ2807318.1"/>
    <property type="molecule type" value="Genomic_DNA"/>
</dbReference>
<reference evidence="1" key="1">
    <citation type="submission" date="2022-07" db="EMBL/GenBank/DDBJ databases">
        <title>Phylogenomic reconstructions and comparative analyses of Kickxellomycotina fungi.</title>
        <authorList>
            <person name="Reynolds N.K."/>
            <person name="Stajich J.E."/>
            <person name="Barry K."/>
            <person name="Grigoriev I.V."/>
            <person name="Crous P."/>
            <person name="Smith M.E."/>
        </authorList>
    </citation>
    <scope>NUCLEOTIDE SEQUENCE</scope>
    <source>
        <strain evidence="1">CBS 102833</strain>
    </source>
</reference>
<comment type="caution">
    <text evidence="1">The sequence shown here is derived from an EMBL/GenBank/DDBJ whole genome shotgun (WGS) entry which is preliminary data.</text>
</comment>
<keyword evidence="1" id="KW-0240">DNA-directed RNA polymerase</keyword>
<feature type="non-terminal residue" evidence="1">
    <location>
        <position position="1177"/>
    </location>
</feature>
<evidence type="ECO:0000313" key="2">
    <source>
        <dbReference type="Proteomes" id="UP001140096"/>
    </source>
</evidence>
<gene>
    <name evidence="1" type="primary">RPO41_2</name>
    <name evidence="1" type="ORF">H4S07_003612</name>
</gene>
<keyword evidence="1" id="KW-0548">Nucleotidyltransferase</keyword>